<keyword evidence="1" id="KW-1133">Transmembrane helix</keyword>
<feature type="transmembrane region" description="Helical" evidence="1">
    <location>
        <begin position="6"/>
        <end position="23"/>
    </location>
</feature>
<dbReference type="EMBL" id="JBGBDC010000004">
    <property type="protein sequence ID" value="MEY2251528.1"/>
    <property type="molecule type" value="Genomic_DNA"/>
</dbReference>
<proteinExistence type="predicted"/>
<keyword evidence="1" id="KW-0812">Transmembrane</keyword>
<evidence type="ECO:0000313" key="2">
    <source>
        <dbReference type="EMBL" id="MEY2251528.1"/>
    </source>
</evidence>
<organism evidence="2 3">
    <name type="scientific">Comamonas sediminis</name>
    <dbReference type="NCBI Taxonomy" id="1783360"/>
    <lineage>
        <taxon>Bacteria</taxon>
        <taxon>Pseudomonadati</taxon>
        <taxon>Pseudomonadota</taxon>
        <taxon>Betaproteobacteria</taxon>
        <taxon>Burkholderiales</taxon>
        <taxon>Comamonadaceae</taxon>
        <taxon>Comamonas</taxon>
    </lineage>
</organism>
<reference evidence="2 3" key="1">
    <citation type="journal article" date="2016" name="Int. J. Syst. Evol. Microbiol.">
        <title>Description of Comamonas sediminis sp. nov., isolated from lagoon sediments.</title>
        <authorList>
            <person name="Subhash Y."/>
            <person name="Bang J.J."/>
            <person name="You T.H."/>
            <person name="Lee S.S."/>
        </authorList>
    </citation>
    <scope>NUCLEOTIDE SEQUENCE [LARGE SCALE GENOMIC DNA]</scope>
    <source>
        <strain evidence="2 3">JCM 31169</strain>
    </source>
</reference>
<keyword evidence="1" id="KW-0472">Membrane</keyword>
<evidence type="ECO:0008006" key="4">
    <source>
        <dbReference type="Google" id="ProtNLM"/>
    </source>
</evidence>
<sequence>MSYGQILLFFVMVWLSYFVYWLLSRGPPHAPKILSHPLSKTIASKKLISKKHWARGESVAVADDGEHTSNIFRIAGNTFGQSAHRECVAFLVPGEEQAGFEMAVSVVVEGLRIGQLSQRDLIPYRAMLQGAGLDAQVTSCDAYIGGGGTGVDGKKQRYAISLNVDWFEA</sequence>
<comment type="caution">
    <text evidence="2">The sequence shown here is derived from an EMBL/GenBank/DDBJ whole genome shotgun (WGS) entry which is preliminary data.</text>
</comment>
<evidence type="ECO:0000256" key="1">
    <source>
        <dbReference type="SAM" id="Phobius"/>
    </source>
</evidence>
<gene>
    <name evidence="2" type="ORF">AB7A72_10990</name>
</gene>
<evidence type="ECO:0000313" key="3">
    <source>
        <dbReference type="Proteomes" id="UP001562178"/>
    </source>
</evidence>
<keyword evidence="3" id="KW-1185">Reference proteome</keyword>
<protein>
    <recommendedName>
        <fullName evidence="4">HIRAN domain-containing protein</fullName>
    </recommendedName>
</protein>
<dbReference type="RefSeq" id="WP_369459969.1">
    <property type="nucleotide sequence ID" value="NZ_JBGBDC010000004.1"/>
</dbReference>
<name>A0ABV4B214_9BURK</name>
<dbReference type="Proteomes" id="UP001562178">
    <property type="component" value="Unassembled WGS sequence"/>
</dbReference>
<accession>A0ABV4B214</accession>